<feature type="domain" description="DOG1" evidence="7">
    <location>
        <begin position="1"/>
        <end position="164"/>
    </location>
</feature>
<evidence type="ECO:0000259" key="7">
    <source>
        <dbReference type="PROSITE" id="PS51806"/>
    </source>
</evidence>
<accession>A0A2G2VG20</accession>
<reference evidence="8 9" key="1">
    <citation type="journal article" date="2017" name="Genome Biol.">
        <title>New reference genome sequences of hot pepper reveal the massive evolution of plant disease-resistance genes by retroduplication.</title>
        <authorList>
            <person name="Kim S."/>
            <person name="Park J."/>
            <person name="Yeom S.I."/>
            <person name="Kim Y.M."/>
            <person name="Seo E."/>
            <person name="Kim K.T."/>
            <person name="Kim M.S."/>
            <person name="Lee J.M."/>
            <person name="Cheong K."/>
            <person name="Shin H.S."/>
            <person name="Kim S.B."/>
            <person name="Han K."/>
            <person name="Lee J."/>
            <person name="Park M."/>
            <person name="Lee H.A."/>
            <person name="Lee H.Y."/>
            <person name="Lee Y."/>
            <person name="Oh S."/>
            <person name="Lee J.H."/>
            <person name="Choi E."/>
            <person name="Choi E."/>
            <person name="Lee S.E."/>
            <person name="Jeon J."/>
            <person name="Kim H."/>
            <person name="Choi G."/>
            <person name="Song H."/>
            <person name="Lee J."/>
            <person name="Lee S.C."/>
            <person name="Kwon J.K."/>
            <person name="Lee H.Y."/>
            <person name="Koo N."/>
            <person name="Hong Y."/>
            <person name="Kim R.W."/>
            <person name="Kang W.H."/>
            <person name="Huh J.H."/>
            <person name="Kang B.C."/>
            <person name="Yang T.J."/>
            <person name="Lee Y.H."/>
            <person name="Bennetzen J.L."/>
            <person name="Choi D."/>
        </authorList>
    </citation>
    <scope>NUCLEOTIDE SEQUENCE [LARGE SCALE GENOMIC DNA]</scope>
    <source>
        <strain evidence="9">cv. PBC81</strain>
    </source>
</reference>
<evidence type="ECO:0000256" key="5">
    <source>
        <dbReference type="ARBA" id="ARBA00023163"/>
    </source>
</evidence>
<dbReference type="AlphaFoldDB" id="A0A2G2VG20"/>
<evidence type="ECO:0000256" key="6">
    <source>
        <dbReference type="ARBA" id="ARBA00023242"/>
    </source>
</evidence>
<evidence type="ECO:0000256" key="3">
    <source>
        <dbReference type="ARBA" id="ARBA00023125"/>
    </source>
</evidence>
<protein>
    <submittedName>
        <fullName evidence="8">Transcription factor HBP-1b(C38)</fullName>
    </submittedName>
</protein>
<dbReference type="PANTHER" id="PTHR45693:SF15">
    <property type="entry name" value="TGACG-SEQUENCE-SPECIFIC DNA-BINDING PROTEIN TGA-2.1"/>
    <property type="match status" value="1"/>
</dbReference>
<evidence type="ECO:0000256" key="2">
    <source>
        <dbReference type="ARBA" id="ARBA00023015"/>
    </source>
</evidence>
<keyword evidence="4" id="KW-0010">Activator</keyword>
<comment type="subcellular location">
    <subcellularLocation>
        <location evidence="1">Nucleus</location>
    </subcellularLocation>
</comment>
<comment type="caution">
    <text evidence="8">The sequence shown here is derived from an EMBL/GenBank/DDBJ whole genome shotgun (WGS) entry which is preliminary data.</text>
</comment>
<reference evidence="9" key="2">
    <citation type="journal article" date="2017" name="J. Anim. Genet.">
        <title>Multiple reference genome sequences of hot pepper reveal the massive evolution of plant disease resistance genes by retroduplication.</title>
        <authorList>
            <person name="Kim S."/>
            <person name="Park J."/>
            <person name="Yeom S.-I."/>
            <person name="Kim Y.-M."/>
            <person name="Seo E."/>
            <person name="Kim K.-T."/>
            <person name="Kim M.-S."/>
            <person name="Lee J.M."/>
            <person name="Cheong K."/>
            <person name="Shin H.-S."/>
            <person name="Kim S.-B."/>
            <person name="Han K."/>
            <person name="Lee J."/>
            <person name="Park M."/>
            <person name="Lee H.-A."/>
            <person name="Lee H.-Y."/>
            <person name="Lee Y."/>
            <person name="Oh S."/>
            <person name="Lee J.H."/>
            <person name="Choi E."/>
            <person name="Choi E."/>
            <person name="Lee S.E."/>
            <person name="Jeon J."/>
            <person name="Kim H."/>
            <person name="Choi G."/>
            <person name="Song H."/>
            <person name="Lee J."/>
            <person name="Lee S.-C."/>
            <person name="Kwon J.-K."/>
            <person name="Lee H.-Y."/>
            <person name="Koo N."/>
            <person name="Hong Y."/>
            <person name="Kim R.W."/>
            <person name="Kang W.-H."/>
            <person name="Huh J.H."/>
            <person name="Kang B.-C."/>
            <person name="Yang T.-J."/>
            <person name="Lee Y.-H."/>
            <person name="Bennetzen J.L."/>
            <person name="Choi D."/>
        </authorList>
    </citation>
    <scope>NUCLEOTIDE SEQUENCE [LARGE SCALE GENOMIC DNA]</scope>
    <source>
        <strain evidence="9">cv. PBC81</strain>
    </source>
</reference>
<organism evidence="8 9">
    <name type="scientific">Capsicum baccatum</name>
    <name type="common">Peruvian pepper</name>
    <dbReference type="NCBI Taxonomy" id="33114"/>
    <lineage>
        <taxon>Eukaryota</taxon>
        <taxon>Viridiplantae</taxon>
        <taxon>Streptophyta</taxon>
        <taxon>Embryophyta</taxon>
        <taxon>Tracheophyta</taxon>
        <taxon>Spermatophyta</taxon>
        <taxon>Magnoliopsida</taxon>
        <taxon>eudicotyledons</taxon>
        <taxon>Gunneridae</taxon>
        <taxon>Pentapetalae</taxon>
        <taxon>asterids</taxon>
        <taxon>lamiids</taxon>
        <taxon>Solanales</taxon>
        <taxon>Solanaceae</taxon>
        <taxon>Solanoideae</taxon>
        <taxon>Capsiceae</taxon>
        <taxon>Capsicum</taxon>
    </lineage>
</organism>
<dbReference type="InterPro" id="IPR025422">
    <property type="entry name" value="TGA_domain"/>
</dbReference>
<evidence type="ECO:0000256" key="1">
    <source>
        <dbReference type="ARBA" id="ARBA00004123"/>
    </source>
</evidence>
<dbReference type="GO" id="GO:0005634">
    <property type="term" value="C:nucleus"/>
    <property type="evidence" value="ECO:0007669"/>
    <property type="project" value="UniProtKB-SubCell"/>
</dbReference>
<evidence type="ECO:0000313" key="8">
    <source>
        <dbReference type="EMBL" id="PHT31889.1"/>
    </source>
</evidence>
<keyword evidence="6" id="KW-0539">Nucleus</keyword>
<gene>
    <name evidence="8" type="ORF">CQW23_28226</name>
</gene>
<keyword evidence="3" id="KW-0238">DNA-binding</keyword>
<dbReference type="GO" id="GO:0006351">
    <property type="term" value="P:DNA-templated transcription"/>
    <property type="evidence" value="ECO:0007669"/>
    <property type="project" value="InterPro"/>
</dbReference>
<evidence type="ECO:0000256" key="4">
    <source>
        <dbReference type="ARBA" id="ARBA00023159"/>
    </source>
</evidence>
<dbReference type="PROSITE" id="PS51806">
    <property type="entry name" value="DOG1"/>
    <property type="match status" value="1"/>
</dbReference>
<sequence length="223" mass="25267">MQQMRTYSMWKTPAERYFMWINGFHPSELLKLLVNQLEPLTEQQLAAIYNLQQSSHQAEDALSQGMEQLQQSLAETLANGSPATEGSSGDIDNYMGQMAMTMGKLRTLGPFSPSVIFSDAKTPFLSLGGREFGFLVKSGDAEVERKINEKIPQFIDRVKKHPSLKHQCLNQLFRTSTNSMDIIAILFPSSKYPKAKSPKHERCHSRSVSSQTHSWLKGRSVWR</sequence>
<name>A0A2G2VG20_CAPBA</name>
<keyword evidence="9" id="KW-1185">Reference proteome</keyword>
<dbReference type="OrthoDB" id="2015618at2759"/>
<proteinExistence type="predicted"/>
<dbReference type="STRING" id="33114.A0A2G2VG20"/>
<dbReference type="EMBL" id="MLFT02000012">
    <property type="protein sequence ID" value="PHT31889.1"/>
    <property type="molecule type" value="Genomic_DNA"/>
</dbReference>
<evidence type="ECO:0000313" key="9">
    <source>
        <dbReference type="Proteomes" id="UP000224567"/>
    </source>
</evidence>
<dbReference type="GO" id="GO:0043565">
    <property type="term" value="F:sequence-specific DNA binding"/>
    <property type="evidence" value="ECO:0007669"/>
    <property type="project" value="InterPro"/>
</dbReference>
<dbReference type="Proteomes" id="UP000224567">
    <property type="component" value="Unassembled WGS sequence"/>
</dbReference>
<dbReference type="Pfam" id="PF14144">
    <property type="entry name" value="DOG1"/>
    <property type="match status" value="1"/>
</dbReference>
<keyword evidence="2" id="KW-0805">Transcription regulation</keyword>
<keyword evidence="5" id="KW-0804">Transcription</keyword>
<dbReference type="PANTHER" id="PTHR45693">
    <property type="entry name" value="TRANSCRIPTION FACTOR TGA9"/>
    <property type="match status" value="1"/>
</dbReference>